<evidence type="ECO:0000256" key="1">
    <source>
        <dbReference type="SAM" id="MobiDB-lite"/>
    </source>
</evidence>
<dbReference type="Proteomes" id="UP000249915">
    <property type="component" value="Plasmid pPmurDSM45305"/>
</dbReference>
<feature type="region of interest" description="Disordered" evidence="1">
    <location>
        <begin position="24"/>
        <end position="75"/>
    </location>
</feature>
<feature type="signal peptide" evidence="2">
    <location>
        <begin position="1"/>
        <end position="25"/>
    </location>
</feature>
<dbReference type="OrthoDB" id="3386529at2"/>
<geneLocation type="plasmid" evidence="4">
    <name>ppmurdsm45305</name>
</geneLocation>
<dbReference type="EMBL" id="MASW01000024">
    <property type="protein sequence ID" value="PXY16597.1"/>
    <property type="molecule type" value="Genomic_DNA"/>
</dbReference>
<dbReference type="RefSeq" id="WP_112278839.1">
    <property type="nucleotide sequence ID" value="NZ_CM009984.1"/>
</dbReference>
<evidence type="ECO:0000313" key="4">
    <source>
        <dbReference type="Proteomes" id="UP000249915"/>
    </source>
</evidence>
<evidence type="ECO:0000256" key="2">
    <source>
        <dbReference type="SAM" id="SignalP"/>
    </source>
</evidence>
<comment type="caution">
    <text evidence="3">The sequence shown here is derived from an EMBL/GenBank/DDBJ whole genome shotgun (WGS) entry which is preliminary data.</text>
</comment>
<feature type="compositionally biased region" description="Pro residues" evidence="1">
    <location>
        <begin position="55"/>
        <end position="67"/>
    </location>
</feature>
<organism evidence="3 4">
    <name type="scientific">Prauserella muralis</name>
    <dbReference type="NCBI Taxonomy" id="588067"/>
    <lineage>
        <taxon>Bacteria</taxon>
        <taxon>Bacillati</taxon>
        <taxon>Actinomycetota</taxon>
        <taxon>Actinomycetes</taxon>
        <taxon>Pseudonocardiales</taxon>
        <taxon>Pseudonocardiaceae</taxon>
        <taxon>Prauserella</taxon>
    </lineage>
</organism>
<keyword evidence="3" id="KW-0614">Plasmid</keyword>
<sequence>MTPPRTRTLTSITVAALALALAACGGDTSPPGGGAPPRTAAAPTSAAPASGPSTTRPPPAPAQPPPASSADRRDPSSVTRVALLNMHMVDTTRARGFADGLRRAATLLSARYARAVRTAPTPVPDVQWQRWRQHQAWLQVTLRSSPEDRPPDTREAAYRAVLVTCTPVGRDGWHGQTQQIVALATLTRTPHGWAVDRFDFR</sequence>
<protein>
    <submittedName>
        <fullName evidence="3">Uncharacterized protein</fullName>
    </submittedName>
</protein>
<keyword evidence="2" id="KW-0732">Signal</keyword>
<dbReference type="PROSITE" id="PS51257">
    <property type="entry name" value="PROKAR_LIPOPROTEIN"/>
    <property type="match status" value="1"/>
</dbReference>
<keyword evidence="4" id="KW-1185">Reference proteome</keyword>
<proteinExistence type="predicted"/>
<gene>
    <name evidence="3" type="ORF">BAY60_35990</name>
</gene>
<dbReference type="AlphaFoldDB" id="A0A2V4AF19"/>
<evidence type="ECO:0000313" key="3">
    <source>
        <dbReference type="EMBL" id="PXY16597.1"/>
    </source>
</evidence>
<feature type="chain" id="PRO_5043983057" evidence="2">
    <location>
        <begin position="26"/>
        <end position="201"/>
    </location>
</feature>
<reference evidence="3 4" key="1">
    <citation type="submission" date="2016-07" db="EMBL/GenBank/DDBJ databases">
        <title>Draft genome sequence of Prauserella muralis DSM 45305, isolated from a mould-covered wall in an indoor environment.</title>
        <authorList>
            <person name="Ruckert C."/>
            <person name="Albersmeier A."/>
            <person name="Jiang C.-L."/>
            <person name="Jiang Y."/>
            <person name="Kalinowski J."/>
            <person name="Schneider O."/>
            <person name="Winkler A."/>
            <person name="Zotchev S.B."/>
        </authorList>
    </citation>
    <scope>NUCLEOTIDE SEQUENCE [LARGE SCALE GENOMIC DNA]</scope>
    <source>
        <strain evidence="3 4">DSM 45305</strain>
        <plasmid evidence="4">ppmurdsm45305</plasmid>
    </source>
</reference>
<accession>A0A2V4AF19</accession>
<name>A0A2V4AF19_9PSEU</name>
<feature type="compositionally biased region" description="Low complexity" evidence="1">
    <location>
        <begin position="36"/>
        <end position="54"/>
    </location>
</feature>